<feature type="transmembrane region" description="Helical" evidence="7">
    <location>
        <begin position="75"/>
        <end position="93"/>
    </location>
</feature>
<evidence type="ECO:0000256" key="2">
    <source>
        <dbReference type="ARBA" id="ARBA00022448"/>
    </source>
</evidence>
<feature type="transmembrane region" description="Helical" evidence="7">
    <location>
        <begin position="292"/>
        <end position="309"/>
    </location>
</feature>
<reference evidence="9 10" key="1">
    <citation type="submission" date="2024-03" db="EMBL/GenBank/DDBJ databases">
        <title>Mouse gut bacterial collection (mGBC) of GemPharmatech.</title>
        <authorList>
            <person name="He Y."/>
            <person name="Dong L."/>
            <person name="Wu D."/>
            <person name="Gao X."/>
            <person name="Lin Z."/>
        </authorList>
    </citation>
    <scope>NUCLEOTIDE SEQUENCE [LARGE SCALE GENOMIC DNA]</scope>
    <source>
        <strain evidence="9 10">20-218</strain>
    </source>
</reference>
<keyword evidence="3" id="KW-1003">Cell membrane</keyword>
<feature type="transmembrane region" description="Helical" evidence="7">
    <location>
        <begin position="347"/>
        <end position="368"/>
    </location>
</feature>
<feature type="transmembrane region" description="Helical" evidence="7">
    <location>
        <begin position="261"/>
        <end position="280"/>
    </location>
</feature>
<feature type="transmembrane region" description="Helical" evidence="7">
    <location>
        <begin position="141"/>
        <end position="161"/>
    </location>
</feature>
<comment type="subcellular location">
    <subcellularLocation>
        <location evidence="1">Cell membrane</location>
        <topology evidence="1">Multi-pass membrane protein</topology>
    </subcellularLocation>
</comment>
<feature type="transmembrane region" description="Helical" evidence="7">
    <location>
        <begin position="374"/>
        <end position="396"/>
    </location>
</feature>
<keyword evidence="6 7" id="KW-0472">Membrane</keyword>
<dbReference type="EMBL" id="JBCLSQ010000001">
    <property type="protein sequence ID" value="MEY8536954.1"/>
    <property type="molecule type" value="Genomic_DNA"/>
</dbReference>
<evidence type="ECO:0000259" key="8">
    <source>
        <dbReference type="PROSITE" id="PS50850"/>
    </source>
</evidence>
<evidence type="ECO:0000256" key="3">
    <source>
        <dbReference type="ARBA" id="ARBA00022475"/>
    </source>
</evidence>
<name>A0ABV4D5J4_9LACT</name>
<evidence type="ECO:0000256" key="5">
    <source>
        <dbReference type="ARBA" id="ARBA00022989"/>
    </source>
</evidence>
<evidence type="ECO:0000256" key="7">
    <source>
        <dbReference type="SAM" id="Phobius"/>
    </source>
</evidence>
<evidence type="ECO:0000256" key="6">
    <source>
        <dbReference type="ARBA" id="ARBA00023136"/>
    </source>
</evidence>
<gene>
    <name evidence="9" type="ORF">AALM99_00660</name>
</gene>
<dbReference type="PROSITE" id="PS50850">
    <property type="entry name" value="MFS"/>
    <property type="match status" value="1"/>
</dbReference>
<dbReference type="PANTHER" id="PTHR23517:SF3">
    <property type="entry name" value="INTEGRAL MEMBRANE TRANSPORT PROTEIN"/>
    <property type="match status" value="1"/>
</dbReference>
<feature type="transmembrane region" description="Helical" evidence="7">
    <location>
        <begin position="167"/>
        <end position="187"/>
    </location>
</feature>
<dbReference type="RefSeq" id="WP_251420794.1">
    <property type="nucleotide sequence ID" value="NZ_BAAFQO010000014.1"/>
</dbReference>
<organism evidence="9 10">
    <name type="scientific">Lactococcus muris</name>
    <dbReference type="NCBI Taxonomy" id="2941330"/>
    <lineage>
        <taxon>Bacteria</taxon>
        <taxon>Bacillati</taxon>
        <taxon>Bacillota</taxon>
        <taxon>Bacilli</taxon>
        <taxon>Lactobacillales</taxon>
        <taxon>Streptococcaceae</taxon>
        <taxon>Lactococcus</taxon>
    </lineage>
</organism>
<dbReference type="Pfam" id="PF07690">
    <property type="entry name" value="MFS_1"/>
    <property type="match status" value="1"/>
</dbReference>
<evidence type="ECO:0000313" key="9">
    <source>
        <dbReference type="EMBL" id="MEY8536954.1"/>
    </source>
</evidence>
<dbReference type="Gene3D" id="1.20.1250.20">
    <property type="entry name" value="MFS general substrate transporter like domains"/>
    <property type="match status" value="1"/>
</dbReference>
<feature type="transmembrane region" description="Helical" evidence="7">
    <location>
        <begin position="208"/>
        <end position="231"/>
    </location>
</feature>
<proteinExistence type="predicted"/>
<evidence type="ECO:0000313" key="10">
    <source>
        <dbReference type="Proteomes" id="UP001565242"/>
    </source>
</evidence>
<dbReference type="CDD" id="cd17329">
    <property type="entry name" value="MFS_MdtH_MDR_like"/>
    <property type="match status" value="1"/>
</dbReference>
<dbReference type="InterPro" id="IPR020846">
    <property type="entry name" value="MFS_dom"/>
</dbReference>
<protein>
    <submittedName>
        <fullName evidence="9">MFS transporter</fullName>
    </submittedName>
</protein>
<dbReference type="InterPro" id="IPR050171">
    <property type="entry name" value="MFS_Transporters"/>
</dbReference>
<feature type="transmembrane region" description="Helical" evidence="7">
    <location>
        <begin position="99"/>
        <end position="120"/>
    </location>
</feature>
<feature type="domain" description="Major facilitator superfamily (MFS) profile" evidence="8">
    <location>
        <begin position="10"/>
        <end position="405"/>
    </location>
</feature>
<keyword evidence="10" id="KW-1185">Reference proteome</keyword>
<keyword evidence="5 7" id="KW-1133">Transmembrane helix</keyword>
<evidence type="ECO:0000256" key="4">
    <source>
        <dbReference type="ARBA" id="ARBA00022692"/>
    </source>
</evidence>
<dbReference type="Proteomes" id="UP001565242">
    <property type="component" value="Unassembled WGS sequence"/>
</dbReference>
<dbReference type="SUPFAM" id="SSF103473">
    <property type="entry name" value="MFS general substrate transporter"/>
    <property type="match status" value="1"/>
</dbReference>
<keyword evidence="4 7" id="KW-0812">Transmembrane</keyword>
<dbReference type="PANTHER" id="PTHR23517">
    <property type="entry name" value="RESISTANCE PROTEIN MDTM, PUTATIVE-RELATED-RELATED"/>
    <property type="match status" value="1"/>
</dbReference>
<comment type="caution">
    <text evidence="9">The sequence shown here is derived from an EMBL/GenBank/DDBJ whole genome shotgun (WGS) entry which is preliminary data.</text>
</comment>
<feature type="transmembrane region" description="Helical" evidence="7">
    <location>
        <begin position="315"/>
        <end position="335"/>
    </location>
</feature>
<dbReference type="InterPro" id="IPR011701">
    <property type="entry name" value="MFS"/>
</dbReference>
<feature type="transmembrane region" description="Helical" evidence="7">
    <location>
        <begin position="42"/>
        <end position="63"/>
    </location>
</feature>
<keyword evidence="2" id="KW-0813">Transport</keyword>
<sequence length="405" mass="45558">MKEFWKLHPAIRIRLLMNFLGTLCFSTVGGSMTIYYNKYMGAGVTGLLLIISSIVVFLVGLYAGHLTDMKGRRPVMLFATALTAVGAALATFSNSSFYFNPWLTFLGFLIENFGFGFFNTASQAMIVDLTTSENRRTVYSIQYWVINFAIMIGSGLSAWFFRDYLVWLLLAITVEEILSFIVIFFWIEESFDSQQQSKTKTPNIIQAYFFVAKDHIFMYYLFASVFISMIFNQVDYYLPVHLSDSFLSTRIFGVEIYGQRMLTMFLLINTLIIILFMGRINHLTRNWSRRTGIGLGILIQGLGFIIAFLGDNLIWEVVAAVVVTLGEMILIPFSQSLRADLMEGEHVGTYTGAFSVTQPVAAVLSGLLVSLSAIYGNIGMSLFMIVITLLGILPALRAIRMHEAL</sequence>
<accession>A0ABV4D5J4</accession>
<evidence type="ECO:0000256" key="1">
    <source>
        <dbReference type="ARBA" id="ARBA00004651"/>
    </source>
</evidence>
<dbReference type="InterPro" id="IPR036259">
    <property type="entry name" value="MFS_trans_sf"/>
</dbReference>
<feature type="transmembrane region" description="Helical" evidence="7">
    <location>
        <begin position="15"/>
        <end position="36"/>
    </location>
</feature>